<feature type="domain" description="Nose resistant-to-fluoxetine protein N-terminal" evidence="2">
    <location>
        <begin position="60"/>
        <end position="207"/>
    </location>
</feature>
<evidence type="ECO:0000256" key="1">
    <source>
        <dbReference type="SAM" id="Phobius"/>
    </source>
</evidence>
<proteinExistence type="predicted"/>
<accession>A0A1J1IY48</accession>
<evidence type="ECO:0000259" key="2">
    <source>
        <dbReference type="SMART" id="SM00703"/>
    </source>
</evidence>
<evidence type="ECO:0000313" key="4">
    <source>
        <dbReference type="Proteomes" id="UP000183832"/>
    </source>
</evidence>
<dbReference type="SMART" id="SM00703">
    <property type="entry name" value="NRF"/>
    <property type="match status" value="1"/>
</dbReference>
<protein>
    <submittedName>
        <fullName evidence="3">CLUMA_CG017565, isoform A</fullName>
    </submittedName>
</protein>
<sequence>MEALKRIKLLPIVFSLIIKIFTITCVTSTAISNVNFVFEVFSQKSLVRFFEFNDIGWNISQSCVQNLYSYLDALQKDLKWAYKLLDSSGNYAGGLFYGQHLRPANPEQCNEINKELNSIISDNTNYESVNTLSIVPFFVHLVNAKYSTYVDDQEGNVIIVNLFQRQEIQQTVCMPASCTYEDLMQIMSYTSLLPHQLLKDTELSDCFRDIGFYDFDFILRMLLPVENESLKT</sequence>
<dbReference type="Pfam" id="PF20146">
    <property type="entry name" value="NRF"/>
    <property type="match status" value="1"/>
</dbReference>
<dbReference type="Proteomes" id="UP000183832">
    <property type="component" value="Unassembled WGS sequence"/>
</dbReference>
<organism evidence="3 4">
    <name type="scientific">Clunio marinus</name>
    <dbReference type="NCBI Taxonomy" id="568069"/>
    <lineage>
        <taxon>Eukaryota</taxon>
        <taxon>Metazoa</taxon>
        <taxon>Ecdysozoa</taxon>
        <taxon>Arthropoda</taxon>
        <taxon>Hexapoda</taxon>
        <taxon>Insecta</taxon>
        <taxon>Pterygota</taxon>
        <taxon>Neoptera</taxon>
        <taxon>Endopterygota</taxon>
        <taxon>Diptera</taxon>
        <taxon>Nematocera</taxon>
        <taxon>Chironomoidea</taxon>
        <taxon>Chironomidae</taxon>
        <taxon>Clunio</taxon>
    </lineage>
</organism>
<name>A0A1J1IY48_9DIPT</name>
<keyword evidence="4" id="KW-1185">Reference proteome</keyword>
<feature type="transmembrane region" description="Helical" evidence="1">
    <location>
        <begin position="12"/>
        <end position="38"/>
    </location>
</feature>
<dbReference type="AlphaFoldDB" id="A0A1J1IY48"/>
<keyword evidence="1" id="KW-1133">Transmembrane helix</keyword>
<dbReference type="OrthoDB" id="7786210at2759"/>
<gene>
    <name evidence="3" type="ORF">CLUMA_CG017565</name>
</gene>
<keyword evidence="1" id="KW-0812">Transmembrane</keyword>
<dbReference type="EMBL" id="CVRI01000063">
    <property type="protein sequence ID" value="CRL04484.1"/>
    <property type="molecule type" value="Genomic_DNA"/>
</dbReference>
<reference evidence="3 4" key="1">
    <citation type="submission" date="2015-04" db="EMBL/GenBank/DDBJ databases">
        <authorList>
            <person name="Syromyatnikov M.Y."/>
            <person name="Popov V.N."/>
        </authorList>
    </citation>
    <scope>NUCLEOTIDE SEQUENCE [LARGE SCALE GENOMIC DNA]</scope>
</reference>
<evidence type="ECO:0000313" key="3">
    <source>
        <dbReference type="EMBL" id="CRL04484.1"/>
    </source>
</evidence>
<dbReference type="InterPro" id="IPR006621">
    <property type="entry name" value="Nose-resist-to-fluoxetine_N"/>
</dbReference>
<keyword evidence="1" id="KW-0472">Membrane</keyword>